<evidence type="ECO:0000313" key="1">
    <source>
        <dbReference type="EMBL" id="SVA35160.1"/>
    </source>
</evidence>
<sequence>MIFKQGYKSLRDYAISLPVINKSLDLFIGLKKNMMVQLLQLK</sequence>
<name>A0A381V443_9ZZZZ</name>
<dbReference type="EMBL" id="UINC01007804">
    <property type="protein sequence ID" value="SVA35160.1"/>
    <property type="molecule type" value="Genomic_DNA"/>
</dbReference>
<reference evidence="1" key="1">
    <citation type="submission" date="2018-05" db="EMBL/GenBank/DDBJ databases">
        <authorList>
            <person name="Lanie J.A."/>
            <person name="Ng W.-L."/>
            <person name="Kazmierczak K.M."/>
            <person name="Andrzejewski T.M."/>
            <person name="Davidsen T.M."/>
            <person name="Wayne K.J."/>
            <person name="Tettelin H."/>
            <person name="Glass J.I."/>
            <person name="Rusch D."/>
            <person name="Podicherti R."/>
            <person name="Tsui H.-C.T."/>
            <person name="Winkler M.E."/>
        </authorList>
    </citation>
    <scope>NUCLEOTIDE SEQUENCE</scope>
</reference>
<protein>
    <submittedName>
        <fullName evidence="1">Uncharacterized protein</fullName>
    </submittedName>
</protein>
<accession>A0A381V443</accession>
<proteinExistence type="predicted"/>
<dbReference type="AlphaFoldDB" id="A0A381V443"/>
<gene>
    <name evidence="1" type="ORF">METZ01_LOCUS88014</name>
</gene>
<organism evidence="1">
    <name type="scientific">marine metagenome</name>
    <dbReference type="NCBI Taxonomy" id="408172"/>
    <lineage>
        <taxon>unclassified sequences</taxon>
        <taxon>metagenomes</taxon>
        <taxon>ecological metagenomes</taxon>
    </lineage>
</organism>